<protein>
    <submittedName>
        <fullName evidence="3">Proline-rich spliceosome-associated family protein</fullName>
    </submittedName>
</protein>
<evidence type="ECO:0000256" key="1">
    <source>
        <dbReference type="SAM" id="MobiDB-lite"/>
    </source>
</evidence>
<keyword evidence="4" id="KW-1185">Reference proteome</keyword>
<feature type="compositionally biased region" description="Low complexity" evidence="1">
    <location>
        <begin position="33"/>
        <end position="45"/>
    </location>
</feature>
<dbReference type="Pfam" id="PF04046">
    <property type="entry name" value="PSP"/>
    <property type="match status" value="1"/>
</dbReference>
<dbReference type="AlphaFoldDB" id="A0A836CFT2"/>
<name>A0A836CFT2_9STRA</name>
<dbReference type="Pfam" id="PF04037">
    <property type="entry name" value="DUF382"/>
    <property type="match status" value="1"/>
</dbReference>
<dbReference type="OrthoDB" id="10260794at2759"/>
<sequence>MVAVAQEPALNGNGHRKLTKNEKRRQRKKQQPKSEQQQQAEAPQQLDGEGALAVEVEYVAPSASDLVEGSGMDDEVAKEFKEIFERFSKIGRAEEDIAAEEEDAAAAAAAEAAGGAAEQQAAEDGGEEGEGEEGGGAGKLSRKARKLKSRLTVAELKQLVQRPDVVEAHDVTAADPRMLVHLKSYRNTVPVPRHWCHKRKYLQGKRGIEKKPFELPEFIAMTGISKLRDNVDEADGKRAKQRSRERVQPKMGKIDIDYQVLHDAFFKWQTKPHMTSVGDLYFEGKEFEVRLREKKPGQLSEELRAALGMPDGAPPPWLINMQRYGPPPSYPHLRIPGLSAPIPPGASFGYHPGGWGKPPVNEAGVPLYGDVFGTMGVEEEAAAIDRSHWGEMAEEESSEEEEEEEEEAAEGGAGALTEAPPTPMEGTESSMTGLETPDALLDLRKRGLETPSDIGTPAPRELYTVVGETSAGVGGALFGADKRYAVGGAAGAGGKKGGKGGEGAADVAVSINPDEIEAQLEDAEALRERYEASLQAARPEREDVSDIVAEEARKRKRKLEKGKERAAAKKSKDFKF</sequence>
<dbReference type="PANTHER" id="PTHR12785:SF6">
    <property type="entry name" value="SPLICING FACTOR 3B SUBUNIT 2"/>
    <property type="match status" value="1"/>
</dbReference>
<dbReference type="GO" id="GO:0005634">
    <property type="term" value="C:nucleus"/>
    <property type="evidence" value="ECO:0007669"/>
    <property type="project" value="InterPro"/>
</dbReference>
<comment type="caution">
    <text evidence="3">The sequence shown here is derived from an EMBL/GenBank/DDBJ whole genome shotgun (WGS) entry which is preliminary data.</text>
</comment>
<dbReference type="EMBL" id="JAFCMP010000172">
    <property type="protein sequence ID" value="KAG5184257.1"/>
    <property type="molecule type" value="Genomic_DNA"/>
</dbReference>
<organism evidence="3 4">
    <name type="scientific">Tribonema minus</name>
    <dbReference type="NCBI Taxonomy" id="303371"/>
    <lineage>
        <taxon>Eukaryota</taxon>
        <taxon>Sar</taxon>
        <taxon>Stramenopiles</taxon>
        <taxon>Ochrophyta</taxon>
        <taxon>PX clade</taxon>
        <taxon>Xanthophyceae</taxon>
        <taxon>Tribonematales</taxon>
        <taxon>Tribonemataceae</taxon>
        <taxon>Tribonema</taxon>
    </lineage>
</organism>
<feature type="domain" description="PSP proline-rich" evidence="2">
    <location>
        <begin position="291"/>
        <end position="344"/>
    </location>
</feature>
<proteinExistence type="predicted"/>
<evidence type="ECO:0000313" key="4">
    <source>
        <dbReference type="Proteomes" id="UP000664859"/>
    </source>
</evidence>
<evidence type="ECO:0000313" key="3">
    <source>
        <dbReference type="EMBL" id="KAG5184257.1"/>
    </source>
</evidence>
<dbReference type="PANTHER" id="PTHR12785">
    <property type="entry name" value="SPLICING FACTOR 3B"/>
    <property type="match status" value="1"/>
</dbReference>
<dbReference type="SMART" id="SM00581">
    <property type="entry name" value="PSP"/>
    <property type="match status" value="1"/>
</dbReference>
<evidence type="ECO:0000259" key="2">
    <source>
        <dbReference type="SMART" id="SM00581"/>
    </source>
</evidence>
<feature type="region of interest" description="Disordered" evidence="1">
    <location>
        <begin position="389"/>
        <end position="433"/>
    </location>
</feature>
<dbReference type="InterPro" id="IPR006568">
    <property type="entry name" value="PSP_pro-rich"/>
</dbReference>
<dbReference type="Proteomes" id="UP000664859">
    <property type="component" value="Unassembled WGS sequence"/>
</dbReference>
<feature type="compositionally biased region" description="Acidic residues" evidence="1">
    <location>
        <begin position="392"/>
        <end position="409"/>
    </location>
</feature>
<gene>
    <name evidence="3" type="ORF">JKP88DRAFT_208375</name>
</gene>
<dbReference type="InterPro" id="IPR052584">
    <property type="entry name" value="U2_snRNP_Complex_Component"/>
</dbReference>
<feature type="compositionally biased region" description="Acidic residues" evidence="1">
    <location>
        <begin position="124"/>
        <end position="133"/>
    </location>
</feature>
<dbReference type="InterPro" id="IPR007180">
    <property type="entry name" value="DUF382"/>
</dbReference>
<accession>A0A836CFT2</accession>
<feature type="compositionally biased region" description="Basic and acidic residues" evidence="1">
    <location>
        <begin position="561"/>
        <end position="576"/>
    </location>
</feature>
<feature type="region of interest" description="Disordered" evidence="1">
    <location>
        <begin position="553"/>
        <end position="576"/>
    </location>
</feature>
<feature type="region of interest" description="Disordered" evidence="1">
    <location>
        <begin position="1"/>
        <end position="49"/>
    </location>
</feature>
<feature type="compositionally biased region" description="Low complexity" evidence="1">
    <location>
        <begin position="105"/>
        <end position="123"/>
    </location>
</feature>
<reference evidence="3" key="1">
    <citation type="submission" date="2021-02" db="EMBL/GenBank/DDBJ databases">
        <title>First Annotated Genome of the Yellow-green Alga Tribonema minus.</title>
        <authorList>
            <person name="Mahan K.M."/>
        </authorList>
    </citation>
    <scope>NUCLEOTIDE SEQUENCE</scope>
    <source>
        <strain evidence="3">UTEX B ZZ1240</strain>
    </source>
</reference>
<feature type="compositionally biased region" description="Basic residues" evidence="1">
    <location>
        <begin position="14"/>
        <end position="31"/>
    </location>
</feature>
<feature type="region of interest" description="Disordered" evidence="1">
    <location>
        <begin position="98"/>
        <end position="142"/>
    </location>
</feature>